<dbReference type="GO" id="GO:0006289">
    <property type="term" value="P:nucleotide-excision repair"/>
    <property type="evidence" value="ECO:0007669"/>
    <property type="project" value="InterPro"/>
</dbReference>
<dbReference type="AlphaFoldDB" id="A0A6F8YYR7"/>
<comment type="similarity">
    <text evidence="14">Belongs to the ABC transporter superfamily. UvrA family.</text>
</comment>
<dbReference type="InterPro" id="IPR003593">
    <property type="entry name" value="AAA+_ATPase"/>
</dbReference>
<dbReference type="GO" id="GO:0003677">
    <property type="term" value="F:DNA binding"/>
    <property type="evidence" value="ECO:0007669"/>
    <property type="project" value="UniProtKB-KW"/>
</dbReference>
<evidence type="ECO:0000256" key="3">
    <source>
        <dbReference type="ARBA" id="ARBA00022723"/>
    </source>
</evidence>
<evidence type="ECO:0000256" key="4">
    <source>
        <dbReference type="ARBA" id="ARBA00022737"/>
    </source>
</evidence>
<keyword evidence="3" id="KW-0479">Metal-binding</keyword>
<keyword evidence="8" id="KW-0863">Zinc-finger</keyword>
<evidence type="ECO:0000256" key="9">
    <source>
        <dbReference type="ARBA" id="ARBA00022833"/>
    </source>
</evidence>
<keyword evidence="12" id="KW-0238">DNA-binding</keyword>
<keyword evidence="4" id="KW-0677">Repeat</keyword>
<keyword evidence="7" id="KW-0228">DNA excision</keyword>
<dbReference type="GO" id="GO:0009380">
    <property type="term" value="C:excinuclease repair complex"/>
    <property type="evidence" value="ECO:0007669"/>
    <property type="project" value="InterPro"/>
</dbReference>
<evidence type="ECO:0000256" key="1">
    <source>
        <dbReference type="ARBA" id="ARBA00004496"/>
    </source>
</evidence>
<protein>
    <recommendedName>
        <fullName evidence="15">UvrABC system protein A</fullName>
    </recommendedName>
    <alternativeName>
        <fullName evidence="16">Excinuclease ABC subunit A</fullName>
    </alternativeName>
</protein>
<dbReference type="Pfam" id="PF17755">
    <property type="entry name" value="UvrA_DNA-bind"/>
    <property type="match status" value="1"/>
</dbReference>
<dbReference type="NCBIfam" id="TIGR00630">
    <property type="entry name" value="uvra"/>
    <property type="match status" value="1"/>
</dbReference>
<dbReference type="InterPro" id="IPR004602">
    <property type="entry name" value="UvrA"/>
</dbReference>
<dbReference type="GO" id="GO:0005737">
    <property type="term" value="C:cytoplasm"/>
    <property type="evidence" value="ECO:0007669"/>
    <property type="project" value="UniProtKB-SubCell"/>
</dbReference>
<dbReference type="GO" id="GO:0008270">
    <property type="term" value="F:zinc ion binding"/>
    <property type="evidence" value="ECO:0007669"/>
    <property type="project" value="UniProtKB-KW"/>
</dbReference>
<feature type="domain" description="ABC transporter" evidence="17">
    <location>
        <begin position="492"/>
        <end position="826"/>
    </location>
</feature>
<dbReference type="Gene3D" id="1.20.1580.10">
    <property type="entry name" value="ABC transporter ATPase like domain"/>
    <property type="match status" value="2"/>
</dbReference>
<dbReference type="Proteomes" id="UP000503011">
    <property type="component" value="Chromosome"/>
</dbReference>
<dbReference type="Gene3D" id="3.40.50.300">
    <property type="entry name" value="P-loop containing nucleotide triphosphate hydrolases"/>
    <property type="match status" value="2"/>
</dbReference>
<dbReference type="PANTHER" id="PTHR43152:SF3">
    <property type="entry name" value="UVRABC SYSTEM PROTEIN A"/>
    <property type="match status" value="1"/>
</dbReference>
<keyword evidence="10" id="KW-0067">ATP-binding</keyword>
<dbReference type="EMBL" id="AP022871">
    <property type="protein sequence ID" value="BCB91222.1"/>
    <property type="molecule type" value="Genomic_DNA"/>
</dbReference>
<keyword evidence="19" id="KW-1185">Reference proteome</keyword>
<keyword evidence="6" id="KW-0227">DNA damage</keyword>
<dbReference type="PROSITE" id="PS50893">
    <property type="entry name" value="ABC_TRANSPORTER_2"/>
    <property type="match status" value="1"/>
</dbReference>
<evidence type="ECO:0000259" key="17">
    <source>
        <dbReference type="PROSITE" id="PS50893"/>
    </source>
</evidence>
<comment type="subcellular location">
    <subcellularLocation>
        <location evidence="1">Cytoplasm</location>
    </subcellularLocation>
</comment>
<reference evidence="18 19" key="2">
    <citation type="submission" date="2020-03" db="EMBL/GenBank/DDBJ databases">
        <authorList>
            <person name="Ichikawa N."/>
            <person name="Kimura A."/>
            <person name="Kitahashi Y."/>
            <person name="Uohara A."/>
        </authorList>
    </citation>
    <scope>NUCLEOTIDE SEQUENCE [LARGE SCALE GENOMIC DNA]</scope>
    <source>
        <strain evidence="18 19">NBRC 105367</strain>
    </source>
</reference>
<dbReference type="GO" id="GO:0004518">
    <property type="term" value="F:nuclease activity"/>
    <property type="evidence" value="ECO:0007669"/>
    <property type="project" value="UniProtKB-KW"/>
</dbReference>
<evidence type="ECO:0000256" key="7">
    <source>
        <dbReference type="ARBA" id="ARBA00022769"/>
    </source>
</evidence>
<evidence type="ECO:0000256" key="14">
    <source>
        <dbReference type="ARBA" id="ARBA00038000"/>
    </source>
</evidence>
<evidence type="ECO:0000256" key="2">
    <source>
        <dbReference type="ARBA" id="ARBA00022490"/>
    </source>
</evidence>
<evidence type="ECO:0000256" key="10">
    <source>
        <dbReference type="ARBA" id="ARBA00022840"/>
    </source>
</evidence>
<dbReference type="InterPro" id="IPR041552">
    <property type="entry name" value="UvrA_DNA-bd"/>
</dbReference>
<proteinExistence type="inferred from homology"/>
<evidence type="ECO:0000256" key="12">
    <source>
        <dbReference type="ARBA" id="ARBA00023125"/>
    </source>
</evidence>
<dbReference type="SMART" id="SM00382">
    <property type="entry name" value="AAA"/>
    <property type="match status" value="2"/>
</dbReference>
<dbReference type="GO" id="GO:0016887">
    <property type="term" value="F:ATP hydrolysis activity"/>
    <property type="evidence" value="ECO:0007669"/>
    <property type="project" value="InterPro"/>
</dbReference>
<dbReference type="GO" id="GO:0005524">
    <property type="term" value="F:ATP binding"/>
    <property type="evidence" value="ECO:0007669"/>
    <property type="project" value="UniProtKB-KW"/>
</dbReference>
<evidence type="ECO:0000256" key="15">
    <source>
        <dbReference type="ARBA" id="ARBA00039316"/>
    </source>
</evidence>
<accession>A0A6F8YYR7</accession>
<organism evidence="18 19">
    <name type="scientific">Phytohabitans suffuscus</name>
    <dbReference type="NCBI Taxonomy" id="624315"/>
    <lineage>
        <taxon>Bacteria</taxon>
        <taxon>Bacillati</taxon>
        <taxon>Actinomycetota</taxon>
        <taxon>Actinomycetes</taxon>
        <taxon>Micromonosporales</taxon>
        <taxon>Micromonosporaceae</taxon>
    </lineage>
</organism>
<dbReference type="RefSeq" id="WP_173164082.1">
    <property type="nucleotide sequence ID" value="NZ_AP022871.1"/>
</dbReference>
<dbReference type="PANTHER" id="PTHR43152">
    <property type="entry name" value="UVRABC SYSTEM PROTEIN A"/>
    <property type="match status" value="1"/>
</dbReference>
<name>A0A6F8YYR7_9ACTN</name>
<dbReference type="KEGG" id="psuu:Psuf_085350"/>
<dbReference type="InterPro" id="IPR017871">
    <property type="entry name" value="ABC_transporter-like_CS"/>
</dbReference>
<dbReference type="InterPro" id="IPR027417">
    <property type="entry name" value="P-loop_NTPase"/>
</dbReference>
<keyword evidence="11" id="KW-0267">Excision nuclease</keyword>
<keyword evidence="9" id="KW-0862">Zinc</keyword>
<keyword evidence="2" id="KW-0963">Cytoplasm</keyword>
<evidence type="ECO:0000313" key="18">
    <source>
        <dbReference type="EMBL" id="BCB91222.1"/>
    </source>
</evidence>
<keyword evidence="5" id="KW-0547">Nucleotide-binding</keyword>
<evidence type="ECO:0000313" key="19">
    <source>
        <dbReference type="Proteomes" id="UP000503011"/>
    </source>
</evidence>
<reference evidence="18 19" key="1">
    <citation type="submission" date="2020-03" db="EMBL/GenBank/DDBJ databases">
        <title>Whole genome shotgun sequence of Phytohabitans suffuscus NBRC 105367.</title>
        <authorList>
            <person name="Komaki H."/>
            <person name="Tamura T."/>
        </authorList>
    </citation>
    <scope>NUCLEOTIDE SEQUENCE [LARGE SCALE GENOMIC DNA]</scope>
    <source>
        <strain evidence="18 19">NBRC 105367</strain>
    </source>
</reference>
<evidence type="ECO:0000256" key="16">
    <source>
        <dbReference type="ARBA" id="ARBA00042156"/>
    </source>
</evidence>
<sequence>MEWITVTGARLHNLKNVTLAIPRRKLVVLTGLSGSGKSTLAFDTLHREGQRQYLESLGMVTAFVSKPAVDSITGLSPSISIDQHLTNRSPRSTVGTATEVFTYLRLLWARVGHRPCPACGEDVPPAYDVATEDDWDEADAEADTLPCPHCGAPVPNLTMGHFSFNKPAGACPTCTGIGTVHRANAARLVDEERSVEGGAVLGWPRALTEHNIAVLRAAAGHYGFAFAPGTPVRHLAPAARDLLLHGAASAEFTRHFPDTPPPATAAKGRFEGVLTNVLRRYADRVEDTAYREKMEQLLTTETCPDCDGTRLRPPSRRVTVGGLSIVDAARMPLGDLAAWTATVRTAERERRFAEPVVQDLRERVRRLVDVGVEYLTLDRSTPTLSAGEAQRLRLAALLGSGLTGVLYVLDEPTIGLHPADTERLVEVLCRLRDLGNTVLVIEHDLDVLRAADHVVDVGPGAGRDGGRIVAAGTPQEVAATAGSVTGDHLAGRRTVPVPATRRPPGDRALVVRGARAHNLKDVTVRLPLGLLVAVTGPSGSGKSSLLLDILDPAARRHFHGAGDPPGPHDGIDGWEHVDKVVTIDQQAIGRVPRSNAATYSDLFTPIREAFAATPAARGKGLTAGHFSFNVAGGRCERCTGAGVLSVSMHFLPAVEVRCPSCRGRRFNRQVLSVRYRGHDIAEALDMTVADALHAFAEVPGAATRLRLLADVGLGYLPLGQPATTLSGGEAQRIKLAKELARRSTGRTVYLLDEPTTGLHPADTARLLGVLQRLVEAGNTVLAIEHDLDVVRAADWVVDLGPGGGSAGGHVVAEGTPEQVAASGSRTGKYLDVKGSGA</sequence>
<evidence type="ECO:0000256" key="13">
    <source>
        <dbReference type="ARBA" id="ARBA00023204"/>
    </source>
</evidence>
<keyword evidence="13" id="KW-0234">DNA repair</keyword>
<dbReference type="SUPFAM" id="SSF52540">
    <property type="entry name" value="P-loop containing nucleoside triphosphate hydrolases"/>
    <property type="match status" value="2"/>
</dbReference>
<dbReference type="PROSITE" id="PS00211">
    <property type="entry name" value="ABC_TRANSPORTER_1"/>
    <property type="match status" value="2"/>
</dbReference>
<gene>
    <name evidence="18" type="primary">uvrA_2</name>
    <name evidence="18" type="ORF">Psuf_085350</name>
</gene>
<dbReference type="InterPro" id="IPR003439">
    <property type="entry name" value="ABC_transporter-like_ATP-bd"/>
</dbReference>
<evidence type="ECO:0000256" key="8">
    <source>
        <dbReference type="ARBA" id="ARBA00022771"/>
    </source>
</evidence>
<evidence type="ECO:0000256" key="11">
    <source>
        <dbReference type="ARBA" id="ARBA00022881"/>
    </source>
</evidence>
<evidence type="ECO:0000256" key="5">
    <source>
        <dbReference type="ARBA" id="ARBA00022741"/>
    </source>
</evidence>
<dbReference type="Gene3D" id="1.10.8.280">
    <property type="entry name" value="ABC transporter ATPase domain-like"/>
    <property type="match status" value="1"/>
</dbReference>
<evidence type="ECO:0000256" key="6">
    <source>
        <dbReference type="ARBA" id="ARBA00022763"/>
    </source>
</evidence>